<dbReference type="Proteomes" id="UP000757435">
    <property type="component" value="Unassembled WGS sequence"/>
</dbReference>
<evidence type="ECO:0000313" key="2">
    <source>
        <dbReference type="Proteomes" id="UP000757435"/>
    </source>
</evidence>
<dbReference type="EMBL" id="JAHHHD010000002">
    <property type="protein sequence ID" value="MBW4657644.1"/>
    <property type="molecule type" value="Genomic_DNA"/>
</dbReference>
<reference evidence="1" key="1">
    <citation type="submission" date="2021-05" db="EMBL/GenBank/DDBJ databases">
        <authorList>
            <person name="Pietrasiak N."/>
            <person name="Ward R."/>
            <person name="Stajich J.E."/>
            <person name="Kurbessoian T."/>
        </authorList>
    </citation>
    <scope>NUCLEOTIDE SEQUENCE</scope>
    <source>
        <strain evidence="1">UHER 2000/2452</strain>
    </source>
</reference>
<accession>A0A951Q858</accession>
<evidence type="ECO:0000313" key="1">
    <source>
        <dbReference type="EMBL" id="MBW4657644.1"/>
    </source>
</evidence>
<reference evidence="1" key="2">
    <citation type="journal article" date="2022" name="Microbiol. Resour. Announc.">
        <title>Metagenome Sequencing to Explore Phylogenomics of Terrestrial Cyanobacteria.</title>
        <authorList>
            <person name="Ward R.D."/>
            <person name="Stajich J.E."/>
            <person name="Johansen J.R."/>
            <person name="Huntemann M."/>
            <person name="Clum A."/>
            <person name="Foster B."/>
            <person name="Foster B."/>
            <person name="Roux S."/>
            <person name="Palaniappan K."/>
            <person name="Varghese N."/>
            <person name="Mukherjee S."/>
            <person name="Reddy T.B.K."/>
            <person name="Daum C."/>
            <person name="Copeland A."/>
            <person name="Chen I.A."/>
            <person name="Ivanova N.N."/>
            <person name="Kyrpides N.C."/>
            <person name="Shapiro N."/>
            <person name="Eloe-Fadrosh E.A."/>
            <person name="Pietrasiak N."/>
        </authorList>
    </citation>
    <scope>NUCLEOTIDE SEQUENCE</scope>
    <source>
        <strain evidence="1">UHER 2000/2452</strain>
    </source>
</reference>
<protein>
    <submittedName>
        <fullName evidence="1">Uncharacterized protein</fullName>
    </submittedName>
</protein>
<gene>
    <name evidence="1" type="ORF">KME15_03145</name>
</gene>
<proteinExistence type="predicted"/>
<organism evidence="1 2">
    <name type="scientific">Drouetiella hepatica Uher 2000/2452</name>
    <dbReference type="NCBI Taxonomy" id="904376"/>
    <lineage>
        <taxon>Bacteria</taxon>
        <taxon>Bacillati</taxon>
        <taxon>Cyanobacteriota</taxon>
        <taxon>Cyanophyceae</taxon>
        <taxon>Oculatellales</taxon>
        <taxon>Oculatellaceae</taxon>
        <taxon>Drouetiella</taxon>
    </lineage>
</organism>
<dbReference type="AlphaFoldDB" id="A0A951Q858"/>
<name>A0A951Q858_9CYAN</name>
<comment type="caution">
    <text evidence="1">The sequence shown here is derived from an EMBL/GenBank/DDBJ whole genome shotgun (WGS) entry which is preliminary data.</text>
</comment>
<sequence>MSQSCHVNGFSYLIPLPPAAIDPRFEVYQDTRAFYDEAQRRQAHADHCRWYAKIAAQHRQELIQMQGELNPLQWFYRR</sequence>